<evidence type="ECO:0008006" key="6">
    <source>
        <dbReference type="Google" id="ProtNLM"/>
    </source>
</evidence>
<name>A0AAV2RNT3_MEGNR</name>
<keyword evidence="5" id="KW-1185">Reference proteome</keyword>
<dbReference type="AlphaFoldDB" id="A0AAV2RNT3"/>
<evidence type="ECO:0000256" key="1">
    <source>
        <dbReference type="ARBA" id="ARBA00022574"/>
    </source>
</evidence>
<keyword evidence="1 3" id="KW-0853">WD repeat</keyword>
<dbReference type="EMBL" id="CAXKWB010029257">
    <property type="protein sequence ID" value="CAL4135329.1"/>
    <property type="molecule type" value="Genomic_DNA"/>
</dbReference>
<proteinExistence type="predicted"/>
<feature type="repeat" description="WD" evidence="3">
    <location>
        <begin position="238"/>
        <end position="263"/>
    </location>
</feature>
<accession>A0AAV2RNT3</accession>
<dbReference type="SUPFAM" id="SSF50978">
    <property type="entry name" value="WD40 repeat-like"/>
    <property type="match status" value="1"/>
</dbReference>
<dbReference type="Pfam" id="PF00400">
    <property type="entry name" value="WD40"/>
    <property type="match status" value="2"/>
</dbReference>
<dbReference type="Gene3D" id="2.130.10.10">
    <property type="entry name" value="YVTN repeat-like/Quinoprotein amine dehydrogenase"/>
    <property type="match status" value="1"/>
</dbReference>
<dbReference type="SMART" id="SM00320">
    <property type="entry name" value="WD40"/>
    <property type="match status" value="4"/>
</dbReference>
<dbReference type="InterPro" id="IPR036322">
    <property type="entry name" value="WD40_repeat_dom_sf"/>
</dbReference>
<dbReference type="PROSITE" id="PS50082">
    <property type="entry name" value="WD_REPEATS_2"/>
    <property type="match status" value="1"/>
</dbReference>
<evidence type="ECO:0000256" key="3">
    <source>
        <dbReference type="PROSITE-ProRule" id="PRU00221"/>
    </source>
</evidence>
<evidence type="ECO:0000313" key="5">
    <source>
        <dbReference type="Proteomes" id="UP001497623"/>
    </source>
</evidence>
<feature type="non-terminal residue" evidence="4">
    <location>
        <position position="326"/>
    </location>
</feature>
<evidence type="ECO:0000313" key="4">
    <source>
        <dbReference type="EMBL" id="CAL4135329.1"/>
    </source>
</evidence>
<organism evidence="4 5">
    <name type="scientific">Meganyctiphanes norvegica</name>
    <name type="common">Northern krill</name>
    <name type="synonym">Thysanopoda norvegica</name>
    <dbReference type="NCBI Taxonomy" id="48144"/>
    <lineage>
        <taxon>Eukaryota</taxon>
        <taxon>Metazoa</taxon>
        <taxon>Ecdysozoa</taxon>
        <taxon>Arthropoda</taxon>
        <taxon>Crustacea</taxon>
        <taxon>Multicrustacea</taxon>
        <taxon>Malacostraca</taxon>
        <taxon>Eumalacostraca</taxon>
        <taxon>Eucarida</taxon>
        <taxon>Euphausiacea</taxon>
        <taxon>Euphausiidae</taxon>
        <taxon>Meganyctiphanes</taxon>
    </lineage>
</organism>
<dbReference type="InterPro" id="IPR001680">
    <property type="entry name" value="WD40_rpt"/>
</dbReference>
<protein>
    <recommendedName>
        <fullName evidence="6">Mitotic checkpoint protein BUB3</fullName>
    </recommendedName>
</protein>
<dbReference type="PANTHER" id="PTHR10971">
    <property type="entry name" value="MRNA EXPORT FACTOR AND BUB3"/>
    <property type="match status" value="1"/>
</dbReference>
<dbReference type="Proteomes" id="UP001497623">
    <property type="component" value="Unassembled WGS sequence"/>
</dbReference>
<keyword evidence="2" id="KW-0677">Repeat</keyword>
<evidence type="ECO:0000256" key="2">
    <source>
        <dbReference type="ARBA" id="ARBA00022737"/>
    </source>
</evidence>
<gene>
    <name evidence="4" type="ORF">MNOR_LOCUS27579</name>
</gene>
<sequence length="326" mass="37602">MSESRMEFRLKNTPGDCIQSVKFGPTSSQFLLVASWDKSVRLYDVVNNNMRLQYQHQGPVLDCCFQIIKHLYNDTYLLQLKRMGTNQGADHLLTGHDVPIRLYLYHSNISLEMATHKNGKAKIKILKTRRHRGSKFTSPKVYTMGRAGEKLVVGTANRKVMVWDLRNMGFAQQRRESSLKYQTRCIQCFPNKQGYVVSSIEGRVAVEYLDPSPEVQKKKYAFKCHRLREDGIEKIFPVNAISFHNGYNTFATGGSDGYVNIWDGFNKKRLCQFHRYPTSISSLCFSNDGNTLAIACSYMYEQEEIDPMPEDCIFIRRVTDQETKPK</sequence>
<dbReference type="InterPro" id="IPR015943">
    <property type="entry name" value="WD40/YVTN_repeat-like_dom_sf"/>
</dbReference>
<comment type="caution">
    <text evidence="4">The sequence shown here is derived from an EMBL/GenBank/DDBJ whole genome shotgun (WGS) entry which is preliminary data.</text>
</comment>
<reference evidence="4 5" key="1">
    <citation type="submission" date="2024-05" db="EMBL/GenBank/DDBJ databases">
        <authorList>
            <person name="Wallberg A."/>
        </authorList>
    </citation>
    <scope>NUCLEOTIDE SEQUENCE [LARGE SCALE GENOMIC DNA]</scope>
</reference>